<dbReference type="AlphaFoldDB" id="A0A8J7Q557"/>
<dbReference type="RefSeq" id="WP_207858009.1">
    <property type="nucleotide sequence ID" value="NZ_JAFREP010000005.1"/>
</dbReference>
<organism evidence="1 2">
    <name type="scientific">Acanthopleuribacter pedis</name>
    <dbReference type="NCBI Taxonomy" id="442870"/>
    <lineage>
        <taxon>Bacteria</taxon>
        <taxon>Pseudomonadati</taxon>
        <taxon>Acidobacteriota</taxon>
        <taxon>Holophagae</taxon>
        <taxon>Acanthopleuribacterales</taxon>
        <taxon>Acanthopleuribacteraceae</taxon>
        <taxon>Acanthopleuribacter</taxon>
    </lineage>
</organism>
<comment type="caution">
    <text evidence="1">The sequence shown here is derived from an EMBL/GenBank/DDBJ whole genome shotgun (WGS) entry which is preliminary data.</text>
</comment>
<dbReference type="Proteomes" id="UP000664417">
    <property type="component" value="Unassembled WGS sequence"/>
</dbReference>
<proteinExistence type="predicted"/>
<evidence type="ECO:0000313" key="2">
    <source>
        <dbReference type="Proteomes" id="UP000664417"/>
    </source>
</evidence>
<keyword evidence="2" id="KW-1185">Reference proteome</keyword>
<accession>A0A8J7Q557</accession>
<sequence length="147" mass="17132">MYVFEIFYSFLMSSNPEINHAIGIQADPLLRTWEEDGFRLEVFDTHQTRNGKNRLAYRLFDRHFDEIPIFEGDDFCASPLDAIDSEATIAALLNFLSLRPGDTDETYFDDYSARQREWCDLRAEALAQLTFDLRSALDQEHEFSDSD</sequence>
<protein>
    <submittedName>
        <fullName evidence="1">Uncharacterized protein</fullName>
    </submittedName>
</protein>
<evidence type="ECO:0000313" key="1">
    <source>
        <dbReference type="EMBL" id="MBO1318312.1"/>
    </source>
</evidence>
<name>A0A8J7Q557_9BACT</name>
<gene>
    <name evidence="1" type="ORF">J3U88_07590</name>
</gene>
<dbReference type="EMBL" id="JAFREP010000005">
    <property type="protein sequence ID" value="MBO1318312.1"/>
    <property type="molecule type" value="Genomic_DNA"/>
</dbReference>
<reference evidence="1" key="1">
    <citation type="submission" date="2021-03" db="EMBL/GenBank/DDBJ databases">
        <authorList>
            <person name="Wang G."/>
        </authorList>
    </citation>
    <scope>NUCLEOTIDE SEQUENCE</scope>
    <source>
        <strain evidence="1">KCTC 12899</strain>
    </source>
</reference>